<accession>A0A3R6G251</accession>
<organism evidence="1 2">
    <name type="scientific">Leyella stercorea</name>
    <dbReference type="NCBI Taxonomy" id="363265"/>
    <lineage>
        <taxon>Bacteria</taxon>
        <taxon>Pseudomonadati</taxon>
        <taxon>Bacteroidota</taxon>
        <taxon>Bacteroidia</taxon>
        <taxon>Bacteroidales</taxon>
        <taxon>Prevotellaceae</taxon>
        <taxon>Leyella</taxon>
    </lineage>
</organism>
<protein>
    <submittedName>
        <fullName evidence="1">Uncharacterized protein</fullName>
    </submittedName>
</protein>
<keyword evidence="2" id="KW-1185">Reference proteome</keyword>
<evidence type="ECO:0000313" key="1">
    <source>
        <dbReference type="EMBL" id="RHK48963.1"/>
    </source>
</evidence>
<dbReference type="Proteomes" id="UP000286598">
    <property type="component" value="Unassembled WGS sequence"/>
</dbReference>
<proteinExistence type="predicted"/>
<feature type="non-terminal residue" evidence="1">
    <location>
        <position position="106"/>
    </location>
</feature>
<reference evidence="1 2" key="1">
    <citation type="submission" date="2018-08" db="EMBL/GenBank/DDBJ databases">
        <title>A genome reference for cultivated species of the human gut microbiota.</title>
        <authorList>
            <person name="Zou Y."/>
            <person name="Xue W."/>
            <person name="Luo G."/>
        </authorList>
    </citation>
    <scope>NUCLEOTIDE SEQUENCE [LARGE SCALE GENOMIC DNA]</scope>
    <source>
        <strain evidence="1 2">AF42-9</strain>
    </source>
</reference>
<dbReference type="AlphaFoldDB" id="A0A3R6G251"/>
<gene>
    <name evidence="1" type="ORF">DW060_09640</name>
</gene>
<name>A0A3R6G251_9BACT</name>
<evidence type="ECO:0000313" key="2">
    <source>
        <dbReference type="Proteomes" id="UP000286598"/>
    </source>
</evidence>
<comment type="caution">
    <text evidence="1">The sequence shown here is derived from an EMBL/GenBank/DDBJ whole genome shotgun (WGS) entry which is preliminary data.</text>
</comment>
<dbReference type="EMBL" id="QRNO01000051">
    <property type="protein sequence ID" value="RHK48963.1"/>
    <property type="molecule type" value="Genomic_DNA"/>
</dbReference>
<sequence length="106" mass="12281">MAVKSFQKWLEAYNADNTRPTKQPFFIHQATSYAYKNAETQRGVKKIVKPTISGLIFLQGTVKSIQKFLSQYFPQYHLVNDRCHGRPASIRDTIMQPFMNVLKATR</sequence>